<dbReference type="PANTHER" id="PTHR43581:SF2">
    <property type="entry name" value="EXCINUCLEASE ATPASE SUBUNIT"/>
    <property type="match status" value="1"/>
</dbReference>
<dbReference type="InterPro" id="IPR051396">
    <property type="entry name" value="Bact_Antivir_Def_Nuclease"/>
</dbReference>
<dbReference type="InterPro" id="IPR003593">
    <property type="entry name" value="AAA+_ATPase"/>
</dbReference>
<name>A0A238XPT0_9FLAO</name>
<dbReference type="SMART" id="SM00382">
    <property type="entry name" value="AAA"/>
    <property type="match status" value="1"/>
</dbReference>
<organism evidence="2 3">
    <name type="scientific">Lutibacter agarilyticus</name>
    <dbReference type="NCBI Taxonomy" id="1109740"/>
    <lineage>
        <taxon>Bacteria</taxon>
        <taxon>Pseudomonadati</taxon>
        <taxon>Bacteroidota</taxon>
        <taxon>Flavobacteriia</taxon>
        <taxon>Flavobacteriales</taxon>
        <taxon>Flavobacteriaceae</taxon>
        <taxon>Lutibacter</taxon>
    </lineage>
</organism>
<feature type="domain" description="AAA+ ATPase" evidence="1">
    <location>
        <begin position="24"/>
        <end position="282"/>
    </location>
</feature>
<dbReference type="AlphaFoldDB" id="A0A238XPT0"/>
<evidence type="ECO:0000313" key="3">
    <source>
        <dbReference type="Proteomes" id="UP000198384"/>
    </source>
</evidence>
<dbReference type="InterPro" id="IPR003959">
    <property type="entry name" value="ATPase_AAA_core"/>
</dbReference>
<proteinExistence type="predicted"/>
<reference evidence="2 3" key="1">
    <citation type="submission" date="2017-06" db="EMBL/GenBank/DDBJ databases">
        <authorList>
            <person name="Kim H.J."/>
            <person name="Triplett B.A."/>
        </authorList>
    </citation>
    <scope>NUCLEOTIDE SEQUENCE [LARGE SCALE GENOMIC DNA]</scope>
    <source>
        <strain evidence="2 3">DSM 29150</strain>
    </source>
</reference>
<evidence type="ECO:0000313" key="2">
    <source>
        <dbReference type="EMBL" id="SNR60985.1"/>
    </source>
</evidence>
<evidence type="ECO:0000259" key="1">
    <source>
        <dbReference type="SMART" id="SM00382"/>
    </source>
</evidence>
<accession>A0A238XPT0</accession>
<dbReference type="RefSeq" id="WP_089381985.1">
    <property type="nucleotide sequence ID" value="NZ_FZNT01000006.1"/>
</dbReference>
<sequence length="525" mass="60664">MTGNTIIIKNVKGISKMEFELPSPGVHVMTARNGCGKTTLLICLSRLKDKNSFKNNFHQNISNNVDSYGFSEITFKSNKNNSVTYTYRESSDSWRPTTKTVSTLSDFNYNEIITMLPLGERVYVQGEKIKGGKGRSARSASKELQTQMSEILESPKFKNLKKINTGETRGRRGAERRNTTAFLISYQKIIEGKQKLFFYSESSFSLGEIYTLNLLYQLKTIKKNSLIVIDELEVALHPRVQVNLLKYLQDKAKEKQLTVIISTHSSSLIKTADNLIYLNQDEFGKVDINYNCYPALALQEVAVEEDFQPDFVFFVEDSSAQVLLKELIRKYFQIKNKEVQPLWKVLPIGGYTEVLRFMKNSHQYLLNKSIGQFSFLDYDVIESKNELSKKGNKRSDEENEIYKLFTSQNEKIKYLDITPELGLWDWMNNNKNKVNSEINIQFPDSSIDIRKLIKNCKSFHPNKAKNPRAGAKKYTNWIFKEICELTNDSIARVKQRLYSAYVDDTYDYTENKGKLKNMFSPIFKK</sequence>
<gene>
    <name evidence="2" type="ORF">SAMN06265371_106231</name>
</gene>
<dbReference type="OrthoDB" id="9815944at2"/>
<dbReference type="GO" id="GO:0005524">
    <property type="term" value="F:ATP binding"/>
    <property type="evidence" value="ECO:0007669"/>
    <property type="project" value="InterPro"/>
</dbReference>
<keyword evidence="3" id="KW-1185">Reference proteome</keyword>
<dbReference type="SUPFAM" id="SSF52540">
    <property type="entry name" value="P-loop containing nucleoside triphosphate hydrolases"/>
    <property type="match status" value="1"/>
</dbReference>
<dbReference type="EMBL" id="FZNT01000006">
    <property type="protein sequence ID" value="SNR60985.1"/>
    <property type="molecule type" value="Genomic_DNA"/>
</dbReference>
<dbReference type="Pfam" id="PF13304">
    <property type="entry name" value="AAA_21"/>
    <property type="match status" value="1"/>
</dbReference>
<dbReference type="GO" id="GO:0016887">
    <property type="term" value="F:ATP hydrolysis activity"/>
    <property type="evidence" value="ECO:0007669"/>
    <property type="project" value="InterPro"/>
</dbReference>
<dbReference type="Proteomes" id="UP000198384">
    <property type="component" value="Unassembled WGS sequence"/>
</dbReference>
<protein>
    <submittedName>
        <fullName evidence="2">AAA domain-containing protein, putative AbiEii toxin, Type IV TA system</fullName>
    </submittedName>
</protein>
<dbReference type="Gene3D" id="3.40.50.300">
    <property type="entry name" value="P-loop containing nucleotide triphosphate hydrolases"/>
    <property type="match status" value="1"/>
</dbReference>
<dbReference type="InterPro" id="IPR027417">
    <property type="entry name" value="P-loop_NTPase"/>
</dbReference>
<dbReference type="PANTHER" id="PTHR43581">
    <property type="entry name" value="ATP/GTP PHOSPHATASE"/>
    <property type="match status" value="1"/>
</dbReference>